<keyword evidence="1" id="KW-0175">Coiled coil</keyword>
<feature type="region of interest" description="Disordered" evidence="2">
    <location>
        <begin position="1"/>
        <end position="44"/>
    </location>
</feature>
<evidence type="ECO:0000313" key="4">
    <source>
        <dbReference type="Proteomes" id="UP001328107"/>
    </source>
</evidence>
<dbReference type="Proteomes" id="UP001328107">
    <property type="component" value="Unassembled WGS sequence"/>
</dbReference>
<feature type="coiled-coil region" evidence="1">
    <location>
        <begin position="106"/>
        <end position="133"/>
    </location>
</feature>
<protein>
    <submittedName>
        <fullName evidence="3">Uncharacterized protein</fullName>
    </submittedName>
</protein>
<organism evidence="3 4">
    <name type="scientific">Pristionchus mayeri</name>
    <dbReference type="NCBI Taxonomy" id="1317129"/>
    <lineage>
        <taxon>Eukaryota</taxon>
        <taxon>Metazoa</taxon>
        <taxon>Ecdysozoa</taxon>
        <taxon>Nematoda</taxon>
        <taxon>Chromadorea</taxon>
        <taxon>Rhabditida</taxon>
        <taxon>Rhabditina</taxon>
        <taxon>Diplogasteromorpha</taxon>
        <taxon>Diplogasteroidea</taxon>
        <taxon>Neodiplogasteridae</taxon>
        <taxon>Pristionchus</taxon>
    </lineage>
</organism>
<evidence type="ECO:0000256" key="1">
    <source>
        <dbReference type="SAM" id="Coils"/>
    </source>
</evidence>
<keyword evidence="4" id="KW-1185">Reference proteome</keyword>
<evidence type="ECO:0000313" key="3">
    <source>
        <dbReference type="EMBL" id="GMR63082.1"/>
    </source>
</evidence>
<feature type="non-terminal residue" evidence="3">
    <location>
        <position position="438"/>
    </location>
</feature>
<name>A0AAN5DIN6_9BILA</name>
<accession>A0AAN5DIN6</accession>
<feature type="compositionally biased region" description="Basic and acidic residues" evidence="2">
    <location>
        <begin position="1"/>
        <end position="21"/>
    </location>
</feature>
<comment type="caution">
    <text evidence="3">The sequence shown here is derived from an EMBL/GenBank/DDBJ whole genome shotgun (WGS) entry which is preliminary data.</text>
</comment>
<gene>
    <name evidence="3" type="ORF">PMAYCL1PPCAC_33277</name>
</gene>
<proteinExistence type="predicted"/>
<dbReference type="AlphaFoldDB" id="A0AAN5DIN6"/>
<reference evidence="4" key="1">
    <citation type="submission" date="2022-10" db="EMBL/GenBank/DDBJ databases">
        <title>Genome assembly of Pristionchus species.</title>
        <authorList>
            <person name="Yoshida K."/>
            <person name="Sommer R.J."/>
        </authorList>
    </citation>
    <scope>NUCLEOTIDE SEQUENCE [LARGE SCALE GENOMIC DNA]</scope>
    <source>
        <strain evidence="4">RS5460</strain>
    </source>
</reference>
<dbReference type="EMBL" id="BTRK01000006">
    <property type="protein sequence ID" value="GMR63082.1"/>
    <property type="molecule type" value="Genomic_DNA"/>
</dbReference>
<sequence>MAEANGRLEEEKLLEREKGEKIVPPSQLDEDALLGDGKGGKAKEDIEMVDGDGKTVEEVPGLVQDGGARAVLKGAEMKTWSAAKQDELVTKIEELEKDVAIAYDCRDKALAENNSLKAEIKGLKETVRVRKERDDTDEEYRQIRERELLRAYRGDDVAAARQGVTEGYDGANRTTVLPGHPMHPDFECKECGRRRVGDVVPEKIQRRMGSVVTALHFDSLRELGALYDLESEWKTLTRLSAHTNMKDRARRKEVGTSALKKAYQDGMCQHVLAEVEHVSGTGVTMEGEDKSVSDAINEALLIGGEKKHRTECIVLIPEDRPFPTLRGEWDEVVGVNYKDEDEMKKILQEMEVSDSFPKSLWIMLARKSSIGSTEKLRAYLLDLTKNYSLTCYLSAAVLPVTPTDFELELAKTHQQFLTSWRSEGTPPNLVLLTVISGH</sequence>
<evidence type="ECO:0000256" key="2">
    <source>
        <dbReference type="SAM" id="MobiDB-lite"/>
    </source>
</evidence>